<reference evidence="1" key="1">
    <citation type="submission" date="2021-06" db="EMBL/GenBank/DDBJ databases">
        <authorList>
            <person name="Kallberg Y."/>
            <person name="Tangrot J."/>
            <person name="Rosling A."/>
        </authorList>
    </citation>
    <scope>NUCLEOTIDE SEQUENCE</scope>
    <source>
        <strain evidence="1">FL130A</strain>
    </source>
</reference>
<accession>A0A9N9I5Q7</accession>
<keyword evidence="2" id="KW-1185">Reference proteome</keyword>
<dbReference type="OrthoDB" id="2350806at2759"/>
<protein>
    <submittedName>
        <fullName evidence="1">3934_t:CDS:1</fullName>
    </submittedName>
</protein>
<name>A0A9N9I5Q7_9GLOM</name>
<dbReference type="AlphaFoldDB" id="A0A9N9I5Q7"/>
<proteinExistence type="predicted"/>
<sequence length="199" mass="23309">NRFWCTCAIPELWKNPFRTPKLSQTHHLKYIIEIYLKFLSREQADYFPQCIRDKYLIHTSFLCFPYPSYLQRIDIVKINLATALWLRWRLPNSLKNSGMGLLLIKELAKMLDKYTKSIEGFVCSVAHPVNFFQISIEGNNHRSGLFRLKKFICHGDYDKTQLLIDASKVSKKLKELEVSIIKTFDEGLALKSSYGNIRI</sequence>
<gene>
    <name evidence="1" type="ORF">ALEPTO_LOCUS12283</name>
</gene>
<feature type="non-terminal residue" evidence="1">
    <location>
        <position position="1"/>
    </location>
</feature>
<evidence type="ECO:0000313" key="2">
    <source>
        <dbReference type="Proteomes" id="UP000789508"/>
    </source>
</evidence>
<evidence type="ECO:0000313" key="1">
    <source>
        <dbReference type="EMBL" id="CAG8721733.1"/>
    </source>
</evidence>
<dbReference type="Proteomes" id="UP000789508">
    <property type="component" value="Unassembled WGS sequence"/>
</dbReference>
<organism evidence="1 2">
    <name type="scientific">Ambispora leptoticha</name>
    <dbReference type="NCBI Taxonomy" id="144679"/>
    <lineage>
        <taxon>Eukaryota</taxon>
        <taxon>Fungi</taxon>
        <taxon>Fungi incertae sedis</taxon>
        <taxon>Mucoromycota</taxon>
        <taxon>Glomeromycotina</taxon>
        <taxon>Glomeromycetes</taxon>
        <taxon>Archaeosporales</taxon>
        <taxon>Ambisporaceae</taxon>
        <taxon>Ambispora</taxon>
    </lineage>
</organism>
<comment type="caution">
    <text evidence="1">The sequence shown here is derived from an EMBL/GenBank/DDBJ whole genome shotgun (WGS) entry which is preliminary data.</text>
</comment>
<dbReference type="EMBL" id="CAJVPS010026536">
    <property type="protein sequence ID" value="CAG8721733.1"/>
    <property type="molecule type" value="Genomic_DNA"/>
</dbReference>